<dbReference type="GO" id="GO:0005524">
    <property type="term" value="F:ATP binding"/>
    <property type="evidence" value="ECO:0007669"/>
    <property type="project" value="UniProtKB-KW"/>
</dbReference>
<keyword evidence="6" id="KW-0119">Carbohydrate metabolism</keyword>
<sequence length="431" mass="46070">MEAAVTPSYGWYGDDFTGATDTLATLARRGRRAFLFMRVPEPQQLAQAGDLEAVGIAGAARAMSPDEMKIELAPVGAFFRDLGIRILHYKCCSTFDSAPERGNIAVAAEALHEYVAHETVAIVGGQPSLGRYCAFSNLFASFGAGGDVFRLDRHPTMSRHPATPMNEADLRRHLAALGMQDIGAIHWPLLAGDSEAVAAQWQRLSKTAPAVLLDALDPQHVDAIGRLLRCESRRSLLAVGPSSVAQAFFEEREPVINPPLALVDGPVLAFAGSLSPTTRVQLAAARSYKRLAVDPVSLLSSADARERIVAKTVAMLAHGEHVMLSTVPEAGDAPHAEAPDLAEVSAVLVDTILRRHPVRRLAIAGGDTSSRIVGRLGYWGLGYHSQISNGVAISLARSDDASRDGMLVMLKGGQMGHEQLFESFLKTGASR</sequence>
<evidence type="ECO:0000256" key="5">
    <source>
        <dbReference type="ARBA" id="ARBA00022840"/>
    </source>
</evidence>
<dbReference type="Pfam" id="PF07005">
    <property type="entry name" value="SBD_N"/>
    <property type="match status" value="1"/>
</dbReference>
<proteinExistence type="inferred from homology"/>
<dbReference type="InterPro" id="IPR042213">
    <property type="entry name" value="NBD_C_sf"/>
</dbReference>
<evidence type="ECO:0000259" key="8">
    <source>
        <dbReference type="Pfam" id="PF17042"/>
    </source>
</evidence>
<dbReference type="Pfam" id="PF17042">
    <property type="entry name" value="NBD_C"/>
    <property type="match status" value="1"/>
</dbReference>
<evidence type="ECO:0000256" key="6">
    <source>
        <dbReference type="ARBA" id="ARBA00023277"/>
    </source>
</evidence>
<evidence type="ECO:0000256" key="3">
    <source>
        <dbReference type="ARBA" id="ARBA00022741"/>
    </source>
</evidence>
<accession>A0A1B2EF23</accession>
<dbReference type="Gene3D" id="3.40.980.20">
    <property type="entry name" value="Four-carbon acid sugar kinase, nucleotide binding domain"/>
    <property type="match status" value="1"/>
</dbReference>
<evidence type="ECO:0000256" key="4">
    <source>
        <dbReference type="ARBA" id="ARBA00022777"/>
    </source>
</evidence>
<name>A0A1B2EF23_9HYPH</name>
<dbReference type="OrthoDB" id="7686359at2"/>
<dbReference type="SUPFAM" id="SSF142764">
    <property type="entry name" value="YgbK-like"/>
    <property type="match status" value="1"/>
</dbReference>
<protein>
    <recommendedName>
        <fullName evidence="10">Four-carbon acid sugar kinase family protein</fullName>
    </recommendedName>
</protein>
<keyword evidence="2" id="KW-0808">Transferase</keyword>
<keyword evidence="4" id="KW-0418">Kinase</keyword>
<comment type="similarity">
    <text evidence="1">Belongs to the four-carbon acid sugar kinase family.</text>
</comment>
<dbReference type="Gene3D" id="3.40.50.10840">
    <property type="entry name" value="Putative sugar-binding, N-terminal domain"/>
    <property type="match status" value="1"/>
</dbReference>
<evidence type="ECO:0008006" key="10">
    <source>
        <dbReference type="Google" id="ProtNLM"/>
    </source>
</evidence>
<dbReference type="InterPro" id="IPR031475">
    <property type="entry name" value="NBD_C"/>
</dbReference>
<evidence type="ECO:0000313" key="9">
    <source>
        <dbReference type="EMBL" id="ANY78537.1"/>
    </source>
</evidence>
<keyword evidence="5" id="KW-0067">ATP-binding</keyword>
<dbReference type="GO" id="GO:0016301">
    <property type="term" value="F:kinase activity"/>
    <property type="evidence" value="ECO:0007669"/>
    <property type="project" value="UniProtKB-KW"/>
</dbReference>
<reference evidence="9" key="1">
    <citation type="submission" date="2016-07" db="EMBL/GenBank/DDBJ databases">
        <title>Microvirga ossetica sp. nov. a new species of rhizobia isolated from root nodules of the legume species Vicia alpestris Steven originated from North Ossetia region in the Caucasus.</title>
        <authorList>
            <person name="Safronova V.I."/>
            <person name="Kuznetsova I.G."/>
            <person name="Sazanova A.L."/>
            <person name="Belimov A."/>
            <person name="Andronov E."/>
            <person name="Osledkin Y.S."/>
            <person name="Onishchuk O.P."/>
            <person name="Kurchak O.N."/>
            <person name="Shaposhnikov A.I."/>
            <person name="Willems A."/>
            <person name="Tikhonovich I.A."/>
        </authorList>
    </citation>
    <scope>NUCLEOTIDE SEQUENCE [LARGE SCALE GENOMIC DNA]</scope>
    <source>
        <strain evidence="9">V5/3M</strain>
    </source>
</reference>
<evidence type="ECO:0000256" key="2">
    <source>
        <dbReference type="ARBA" id="ARBA00022679"/>
    </source>
</evidence>
<feature type="domain" description="Four-carbon acid sugar kinase N-terminal" evidence="7">
    <location>
        <begin position="10"/>
        <end position="247"/>
    </location>
</feature>
<gene>
    <name evidence="9" type="ORF">BB934_10125</name>
</gene>
<dbReference type="AlphaFoldDB" id="A0A1B2EF23"/>
<evidence type="ECO:0000256" key="1">
    <source>
        <dbReference type="ARBA" id="ARBA00005715"/>
    </source>
</evidence>
<dbReference type="InterPro" id="IPR037051">
    <property type="entry name" value="4-carb_acid_sugar_kinase_N_sf"/>
</dbReference>
<dbReference type="EMBL" id="CP016616">
    <property type="protein sequence ID" value="ANY78537.1"/>
    <property type="molecule type" value="Genomic_DNA"/>
</dbReference>
<dbReference type="InterPro" id="IPR010737">
    <property type="entry name" value="4-carb_acid_sugar_kinase_N"/>
</dbReference>
<organism evidence="9">
    <name type="scientific">Microvirga ossetica</name>
    <dbReference type="NCBI Taxonomy" id="1882682"/>
    <lineage>
        <taxon>Bacteria</taxon>
        <taxon>Pseudomonadati</taxon>
        <taxon>Pseudomonadota</taxon>
        <taxon>Alphaproteobacteria</taxon>
        <taxon>Hyphomicrobiales</taxon>
        <taxon>Methylobacteriaceae</taxon>
        <taxon>Microvirga</taxon>
    </lineage>
</organism>
<feature type="domain" description="Four-carbon acid sugar kinase nucleotide binding" evidence="8">
    <location>
        <begin position="269"/>
        <end position="421"/>
    </location>
</feature>
<evidence type="ECO:0000259" key="7">
    <source>
        <dbReference type="Pfam" id="PF07005"/>
    </source>
</evidence>
<dbReference type="KEGG" id="moc:BB934_10125"/>
<keyword evidence="3" id="KW-0547">Nucleotide-binding</keyword>